<gene>
    <name evidence="6" type="ORF">ABSH63_04560</name>
</gene>
<dbReference type="InterPro" id="IPR036188">
    <property type="entry name" value="FAD/NAD-bd_sf"/>
</dbReference>
<evidence type="ECO:0000259" key="5">
    <source>
        <dbReference type="Pfam" id="PF00890"/>
    </source>
</evidence>
<accession>A0ABV2A7Q5</accession>
<dbReference type="Gene3D" id="3.50.50.60">
    <property type="entry name" value="FAD/NAD(P)-binding domain"/>
    <property type="match status" value="1"/>
</dbReference>
<keyword evidence="3" id="KW-0274">FAD</keyword>
<evidence type="ECO:0000256" key="2">
    <source>
        <dbReference type="ARBA" id="ARBA00022630"/>
    </source>
</evidence>
<proteinExistence type="predicted"/>
<protein>
    <submittedName>
        <fullName evidence="6">FAD-dependent oxidoreductase</fullName>
    </submittedName>
</protein>
<dbReference type="RefSeq" id="WP_352887836.1">
    <property type="nucleotide sequence ID" value="NZ_JBEPIJ010000004.1"/>
</dbReference>
<dbReference type="SUPFAM" id="SSF56425">
    <property type="entry name" value="Succinate dehydrogenase/fumarate reductase flavoprotein, catalytic domain"/>
    <property type="match status" value="1"/>
</dbReference>
<dbReference type="PANTHER" id="PTHR43400">
    <property type="entry name" value="FUMARATE REDUCTASE"/>
    <property type="match status" value="1"/>
</dbReference>
<evidence type="ECO:0000313" key="7">
    <source>
        <dbReference type="Proteomes" id="UP001465331"/>
    </source>
</evidence>
<name>A0ABV2A7Q5_9GAMM</name>
<reference evidence="6 7" key="1">
    <citation type="submission" date="2024-06" db="EMBL/GenBank/DDBJ databases">
        <authorList>
            <person name="Li Z."/>
            <person name="Jiang Y."/>
        </authorList>
    </citation>
    <scope>NUCLEOTIDE SEQUENCE [LARGE SCALE GENOMIC DNA]</scope>
    <source>
        <strain evidence="6 7">HSW-8</strain>
    </source>
</reference>
<keyword evidence="2" id="KW-0285">Flavoprotein</keyword>
<evidence type="ECO:0000256" key="4">
    <source>
        <dbReference type="ARBA" id="ARBA00023002"/>
    </source>
</evidence>
<dbReference type="InterPro" id="IPR050315">
    <property type="entry name" value="FAD-oxidoreductase_2"/>
</dbReference>
<dbReference type="Pfam" id="PF00890">
    <property type="entry name" value="FAD_binding_2"/>
    <property type="match status" value="1"/>
</dbReference>
<organism evidence="6 7">
    <name type="scientific">Sinimarinibacterium thermocellulolyticum</name>
    <dbReference type="NCBI Taxonomy" id="3170016"/>
    <lineage>
        <taxon>Bacteria</taxon>
        <taxon>Pseudomonadati</taxon>
        <taxon>Pseudomonadota</taxon>
        <taxon>Gammaproteobacteria</taxon>
        <taxon>Nevskiales</taxon>
        <taxon>Nevskiaceae</taxon>
        <taxon>Sinimarinibacterium</taxon>
    </lineage>
</organism>
<evidence type="ECO:0000313" key="6">
    <source>
        <dbReference type="EMBL" id="MES0873285.1"/>
    </source>
</evidence>
<dbReference type="SUPFAM" id="SSF51905">
    <property type="entry name" value="FAD/NAD(P)-binding domain"/>
    <property type="match status" value="1"/>
</dbReference>
<dbReference type="PRINTS" id="PR00411">
    <property type="entry name" value="PNDRDTASEI"/>
</dbReference>
<evidence type="ECO:0000256" key="1">
    <source>
        <dbReference type="ARBA" id="ARBA00001974"/>
    </source>
</evidence>
<keyword evidence="7" id="KW-1185">Reference proteome</keyword>
<feature type="domain" description="FAD-dependent oxidoreductase 2 FAD-binding" evidence="5">
    <location>
        <begin position="7"/>
        <end position="447"/>
    </location>
</feature>
<dbReference type="PRINTS" id="PR00368">
    <property type="entry name" value="FADPNR"/>
</dbReference>
<comment type="caution">
    <text evidence="6">The sequence shown here is derived from an EMBL/GenBank/DDBJ whole genome shotgun (WGS) entry which is preliminary data.</text>
</comment>
<comment type="cofactor">
    <cofactor evidence="1">
        <name>FAD</name>
        <dbReference type="ChEBI" id="CHEBI:57692"/>
    </cofactor>
</comment>
<dbReference type="InterPro" id="IPR027477">
    <property type="entry name" value="Succ_DH/fumarate_Rdtase_cat_sf"/>
</dbReference>
<dbReference type="Gene3D" id="3.90.700.10">
    <property type="entry name" value="Succinate dehydrogenase/fumarate reductase flavoprotein, catalytic domain"/>
    <property type="match status" value="1"/>
</dbReference>
<evidence type="ECO:0000256" key="3">
    <source>
        <dbReference type="ARBA" id="ARBA00022827"/>
    </source>
</evidence>
<keyword evidence="4" id="KW-0560">Oxidoreductase</keyword>
<dbReference type="EMBL" id="JBEPIJ010000004">
    <property type="protein sequence ID" value="MES0873285.1"/>
    <property type="molecule type" value="Genomic_DNA"/>
</dbReference>
<dbReference type="Proteomes" id="UP001465331">
    <property type="component" value="Unassembled WGS sequence"/>
</dbReference>
<sequence>MANNDYDVLVIGGGGAGLSAACRAAEEGARVAVVEAHKFVGGSTALSGGVFYAANTSVQKAAGITDSAEAMFEYYMTLNQHKVHPSIVRVLCDESGNALEWLRSLGVEFLPEKLYVSGVESVARGHAPTQAGAGITAALEVKARELGVDIACGTRVRKLIVEGRRVVGADVGGAPVRAGSVVVATGGFGHNRLLLNRYYPEAAVHGDWTWAISAYTCRGDGLLMGMEAGADLDGLNRGLLLPTPGFYKDLDVMLPSWLVLVNRDGRRFVRENVEYAVMSGAIKEQLGGTVFAIFDDDARQHGKPDPAYEAYYKSGLLTFNWSTDRLDEQIKKKKVLRASSIEELAELVGVNAATLVTTIDRYNKDVEAGRDALFGKDASLMRTVVKPPFYAAEIKPAIVCLTSTGLRIDQEARVLNDADIPIHGLFAAGEVTGSVLGERYVGGGNSICNAVVFGRIAGREAAKHAIAASTTA</sequence>
<dbReference type="InterPro" id="IPR003953">
    <property type="entry name" value="FAD-dep_OxRdtase_2_FAD-bd"/>
</dbReference>
<dbReference type="PANTHER" id="PTHR43400:SF10">
    <property type="entry name" value="3-OXOSTEROID 1-DEHYDROGENASE"/>
    <property type="match status" value="1"/>
</dbReference>